<dbReference type="GO" id="GO:0003729">
    <property type="term" value="F:mRNA binding"/>
    <property type="evidence" value="ECO:0007669"/>
    <property type="project" value="TreeGrafter"/>
</dbReference>
<keyword evidence="2" id="KW-0479">Metal-binding</keyword>
<dbReference type="AlphaFoldDB" id="A0A428QBH4"/>
<protein>
    <recommendedName>
        <fullName evidence="2">Branchpoint-bridging protein</fullName>
    </recommendedName>
</protein>
<proteinExistence type="inferred from homology"/>
<dbReference type="GO" id="GO:0048024">
    <property type="term" value="P:regulation of mRNA splicing, via spliceosome"/>
    <property type="evidence" value="ECO:0007669"/>
    <property type="project" value="TreeGrafter"/>
</dbReference>
<dbReference type="InterPro" id="IPR055256">
    <property type="entry name" value="KH_1_KHDC4/BBP-like"/>
</dbReference>
<comment type="function">
    <text evidence="2">Necessary for the splicing of pre-mRNA. Has a role in the recognition of the branch site (5'-UACUAAC-3'), the pyrimidine tract and the 3'-splice site at the 3'-end of introns.</text>
</comment>
<dbReference type="GO" id="GO:0005681">
    <property type="term" value="C:spliceosomal complex"/>
    <property type="evidence" value="ECO:0007669"/>
    <property type="project" value="UniProtKB-KW"/>
</dbReference>
<dbReference type="OrthoDB" id="6777263at2759"/>
<dbReference type="SUPFAM" id="SSF54791">
    <property type="entry name" value="Eukaryotic type KH-domain (KH-domain type I)"/>
    <property type="match status" value="1"/>
</dbReference>
<keyword evidence="5" id="KW-1185">Reference proteome</keyword>
<dbReference type="InterPro" id="IPR036612">
    <property type="entry name" value="KH_dom_type_1_sf"/>
</dbReference>
<keyword evidence="2" id="KW-0747">Spliceosome</keyword>
<keyword evidence="2" id="KW-0539">Nucleus</keyword>
<dbReference type="EMBL" id="NKCI01000043">
    <property type="protein sequence ID" value="RSL62609.1"/>
    <property type="molecule type" value="Genomic_DNA"/>
</dbReference>
<feature type="domain" description="KHDC4/BBP-like KH-domain type I" evidence="3">
    <location>
        <begin position="58"/>
        <end position="90"/>
    </location>
</feature>
<comment type="subcellular location">
    <subcellularLocation>
        <location evidence="2">Nucleus</location>
    </subcellularLocation>
</comment>
<name>A0A428QBH4_9HYPO</name>
<evidence type="ECO:0000256" key="1">
    <source>
        <dbReference type="ARBA" id="ARBA00022884"/>
    </source>
</evidence>
<dbReference type="PANTHER" id="PTHR11208">
    <property type="entry name" value="RNA-BINDING PROTEIN RELATED"/>
    <property type="match status" value="1"/>
</dbReference>
<sequence>MAGGRTLEPRHHRCLEEERHQLVKTALRAIPAYRLPYDYRRSMTKASEEVCLPATDFPSVNLIDQILGPRGSSLKAMSAESSANILLRGREPLYCFVIADSQHKDVIETATSTAEHETKIKAQQLCDLVIVNGAFRDDEKQQANTWPR</sequence>
<comment type="caution">
    <text evidence="4">The sequence shown here is derived from an EMBL/GenBank/DDBJ whole genome shotgun (WGS) entry which is preliminary data.</text>
</comment>
<reference evidence="4 5" key="1">
    <citation type="submission" date="2017-06" db="EMBL/GenBank/DDBJ databases">
        <title>Comparative genomic analysis of Ambrosia Fusariam Clade fungi.</title>
        <authorList>
            <person name="Stajich J.E."/>
            <person name="Carrillo J."/>
            <person name="Kijimoto T."/>
            <person name="Eskalen A."/>
            <person name="O'Donnell K."/>
            <person name="Kasson M."/>
        </authorList>
    </citation>
    <scope>NUCLEOTIDE SEQUENCE [LARGE SCALE GENOMIC DNA]</scope>
    <source>
        <strain evidence="4 5">NRRL62584</strain>
    </source>
</reference>
<organism evidence="4 5">
    <name type="scientific">Fusarium duplospermum</name>
    <dbReference type="NCBI Taxonomy" id="1325734"/>
    <lineage>
        <taxon>Eukaryota</taxon>
        <taxon>Fungi</taxon>
        <taxon>Dikarya</taxon>
        <taxon>Ascomycota</taxon>
        <taxon>Pezizomycotina</taxon>
        <taxon>Sordariomycetes</taxon>
        <taxon>Hypocreomycetidae</taxon>
        <taxon>Hypocreales</taxon>
        <taxon>Nectriaceae</taxon>
        <taxon>Fusarium</taxon>
        <taxon>Fusarium solani species complex</taxon>
    </lineage>
</organism>
<keyword evidence="2" id="KW-0507">mRNA processing</keyword>
<accession>A0A428QBH4</accession>
<keyword evidence="2" id="KW-0508">mRNA splicing</keyword>
<dbReference type="GO" id="GO:0008270">
    <property type="term" value="F:zinc ion binding"/>
    <property type="evidence" value="ECO:0007669"/>
    <property type="project" value="UniProtKB-UniRule"/>
</dbReference>
<dbReference type="InterPro" id="IPR045071">
    <property type="entry name" value="BBP-like"/>
</dbReference>
<keyword evidence="1" id="KW-0694">RNA-binding</keyword>
<evidence type="ECO:0000256" key="2">
    <source>
        <dbReference type="RuleBase" id="RU367126"/>
    </source>
</evidence>
<keyword evidence="2" id="KW-0862">Zinc</keyword>
<dbReference type="GO" id="GO:0045131">
    <property type="term" value="F:pre-mRNA branch point binding"/>
    <property type="evidence" value="ECO:0007669"/>
    <property type="project" value="UniProtKB-UniRule"/>
</dbReference>
<dbReference type="Proteomes" id="UP000288168">
    <property type="component" value="Unassembled WGS sequence"/>
</dbReference>
<evidence type="ECO:0000313" key="5">
    <source>
        <dbReference type="Proteomes" id="UP000288168"/>
    </source>
</evidence>
<keyword evidence="2" id="KW-0863">Zinc-finger</keyword>
<evidence type="ECO:0000313" key="4">
    <source>
        <dbReference type="EMBL" id="RSL62609.1"/>
    </source>
</evidence>
<dbReference type="PANTHER" id="PTHR11208:SF45">
    <property type="entry name" value="SPLICING FACTOR 1"/>
    <property type="match status" value="1"/>
</dbReference>
<dbReference type="STRING" id="1325734.A0A428QBH4"/>
<dbReference type="Gene3D" id="3.30.1370.10">
    <property type="entry name" value="K Homology domain, type 1"/>
    <property type="match status" value="1"/>
</dbReference>
<dbReference type="GO" id="GO:0000398">
    <property type="term" value="P:mRNA splicing, via spliceosome"/>
    <property type="evidence" value="ECO:0007669"/>
    <property type="project" value="UniProtKB-UniRule"/>
</dbReference>
<gene>
    <name evidence="4" type="ORF">CEP54_005582</name>
</gene>
<comment type="similarity">
    <text evidence="2">Belongs to the BBP/SF1 family.</text>
</comment>
<evidence type="ECO:0000259" key="3">
    <source>
        <dbReference type="Pfam" id="PF22675"/>
    </source>
</evidence>
<dbReference type="Pfam" id="PF22675">
    <property type="entry name" value="KH-I_KHDC4-BBP"/>
    <property type="match status" value="1"/>
</dbReference>